<comment type="caution">
    <text evidence="2">The sequence shown here is derived from an EMBL/GenBank/DDBJ whole genome shotgun (WGS) entry which is preliminary data.</text>
</comment>
<reference evidence="2" key="1">
    <citation type="submission" date="2021-05" db="EMBL/GenBank/DDBJ databases">
        <authorList>
            <person name="Stam R."/>
        </authorList>
    </citation>
    <scope>NUCLEOTIDE SEQUENCE</scope>
    <source>
        <strain evidence="2">CS162</strain>
    </source>
</reference>
<protein>
    <recommendedName>
        <fullName evidence="4">Ricin B lectin domain-containing protein</fullName>
    </recommendedName>
</protein>
<dbReference type="GeneID" id="67019856"/>
<name>A0A8J2IEN8_9PLEO</name>
<sequence>MSTAYYLFNNYSSSYLQIDPLAQGFSLSAVPSSANPALLFTFFPITSTTFVKICTTITSKSYCLDVWGDKKTVPHLSEDGNSSGQQWSVINAGNGFIKFSNQYTGSGWYLDVYADTNGAFMSQNNYLGQYWKQDAVNPAALSTSLVRSATSSPTPTPTITTGISETPSIENASGLPPGASDTPAVLSAKSSRLSIGAKAGIGAGCAAVAIVLAGLVLAVMYWRRKARRNNLGNLPVGVATNDDKPVFRDQGGFLADPKHAFVGTAELPSRDYPATAGDGQMWTSSKKDASNVPAGGATINHITPVGHTTSELPGYDSVHEMAGQHAFSQAGNR</sequence>
<keyword evidence="1" id="KW-0472">Membrane</keyword>
<evidence type="ECO:0000313" key="3">
    <source>
        <dbReference type="Proteomes" id="UP000676310"/>
    </source>
</evidence>
<gene>
    <name evidence="2" type="ORF">ALTATR162_LOCUS7814</name>
</gene>
<dbReference type="SUPFAM" id="SSF50370">
    <property type="entry name" value="Ricin B-like lectins"/>
    <property type="match status" value="1"/>
</dbReference>
<keyword evidence="1" id="KW-0812">Transmembrane</keyword>
<accession>A0A8J2IEN8</accession>
<dbReference type="OrthoDB" id="9986966at2759"/>
<dbReference type="RefSeq" id="XP_043171378.1">
    <property type="nucleotide sequence ID" value="XM_043315443.1"/>
</dbReference>
<dbReference type="Proteomes" id="UP000676310">
    <property type="component" value="Unassembled WGS sequence"/>
</dbReference>
<dbReference type="InterPro" id="IPR035992">
    <property type="entry name" value="Ricin_B-like_lectins"/>
</dbReference>
<dbReference type="CDD" id="cd00161">
    <property type="entry name" value="beta-trefoil_Ricin-like"/>
    <property type="match status" value="1"/>
</dbReference>
<dbReference type="AlphaFoldDB" id="A0A8J2IEN8"/>
<evidence type="ECO:0008006" key="4">
    <source>
        <dbReference type="Google" id="ProtNLM"/>
    </source>
</evidence>
<keyword evidence="3" id="KW-1185">Reference proteome</keyword>
<feature type="transmembrane region" description="Helical" evidence="1">
    <location>
        <begin position="199"/>
        <end position="222"/>
    </location>
</feature>
<organism evidence="2 3">
    <name type="scientific">Alternaria atra</name>
    <dbReference type="NCBI Taxonomy" id="119953"/>
    <lineage>
        <taxon>Eukaryota</taxon>
        <taxon>Fungi</taxon>
        <taxon>Dikarya</taxon>
        <taxon>Ascomycota</taxon>
        <taxon>Pezizomycotina</taxon>
        <taxon>Dothideomycetes</taxon>
        <taxon>Pleosporomycetidae</taxon>
        <taxon>Pleosporales</taxon>
        <taxon>Pleosporineae</taxon>
        <taxon>Pleosporaceae</taxon>
        <taxon>Alternaria</taxon>
        <taxon>Alternaria sect. Ulocladioides</taxon>
    </lineage>
</organism>
<proteinExistence type="predicted"/>
<dbReference type="Gene3D" id="2.80.10.50">
    <property type="match status" value="1"/>
</dbReference>
<dbReference type="EMBL" id="CAJRGZ010000022">
    <property type="protein sequence ID" value="CAG5174565.1"/>
    <property type="molecule type" value="Genomic_DNA"/>
</dbReference>
<evidence type="ECO:0000256" key="1">
    <source>
        <dbReference type="SAM" id="Phobius"/>
    </source>
</evidence>
<evidence type="ECO:0000313" key="2">
    <source>
        <dbReference type="EMBL" id="CAG5174565.1"/>
    </source>
</evidence>
<keyword evidence="1" id="KW-1133">Transmembrane helix</keyword>